<organism evidence="1 2">
    <name type="scientific">Streptomyces fimbriatus</name>
    <dbReference type="NCBI Taxonomy" id="68197"/>
    <lineage>
        <taxon>Bacteria</taxon>
        <taxon>Bacillati</taxon>
        <taxon>Actinomycetota</taxon>
        <taxon>Actinomycetes</taxon>
        <taxon>Kitasatosporales</taxon>
        <taxon>Streptomycetaceae</taxon>
        <taxon>Streptomyces</taxon>
    </lineage>
</organism>
<reference evidence="2" key="1">
    <citation type="journal article" date="2019" name="Int. J. Syst. Evol. Microbiol.">
        <title>The Global Catalogue of Microorganisms (GCM) 10K type strain sequencing project: providing services to taxonomists for standard genome sequencing and annotation.</title>
        <authorList>
            <consortium name="The Broad Institute Genomics Platform"/>
            <consortium name="The Broad Institute Genome Sequencing Center for Infectious Disease"/>
            <person name="Wu L."/>
            <person name="Ma J."/>
        </authorList>
    </citation>
    <scope>NUCLEOTIDE SEQUENCE [LARGE SCALE GENOMIC DNA]</scope>
    <source>
        <strain evidence="2">CCM 8479</strain>
    </source>
</reference>
<gene>
    <name evidence="1" type="ORF">ACFPN6_22685</name>
</gene>
<sequence>MPSSAVEVIFDSPSMPDAHGEVERMVEVAGRPASRPVAPERGAQVTVQVVLEADGAAFAGREKGGGGGAGGGGAVGRTLAALPHARWASSRVVPLWCLPAARE</sequence>
<dbReference type="Proteomes" id="UP001596156">
    <property type="component" value="Unassembled WGS sequence"/>
</dbReference>
<comment type="caution">
    <text evidence="1">The sequence shown here is derived from an EMBL/GenBank/DDBJ whole genome shotgun (WGS) entry which is preliminary data.</text>
</comment>
<keyword evidence="2" id="KW-1185">Reference proteome</keyword>
<name>A0ABW0DB91_STRFI</name>
<proteinExistence type="predicted"/>
<protein>
    <submittedName>
        <fullName evidence="1">Uncharacterized protein</fullName>
    </submittedName>
</protein>
<evidence type="ECO:0000313" key="2">
    <source>
        <dbReference type="Proteomes" id="UP001596156"/>
    </source>
</evidence>
<dbReference type="RefSeq" id="WP_344645876.1">
    <property type="nucleotide sequence ID" value="NZ_BAAASS010000021.1"/>
</dbReference>
<evidence type="ECO:0000313" key="1">
    <source>
        <dbReference type="EMBL" id="MFC5227349.1"/>
    </source>
</evidence>
<accession>A0ABW0DB91</accession>
<dbReference type="EMBL" id="JBHSKL010000029">
    <property type="protein sequence ID" value="MFC5227349.1"/>
    <property type="molecule type" value="Genomic_DNA"/>
</dbReference>